<dbReference type="InterPro" id="IPR004176">
    <property type="entry name" value="Clp_R_N"/>
</dbReference>
<name>A0AAN9JMH5_CLITE</name>
<comment type="caution">
    <text evidence="9">The sequence shown here is derived from an EMBL/GenBank/DDBJ whole genome shotgun (WGS) entry which is preliminary data.</text>
</comment>
<keyword evidence="4" id="KW-0804">Transcription</keyword>
<dbReference type="CDD" id="cd19499">
    <property type="entry name" value="RecA-like_ClpB_Hsp104-like"/>
    <property type="match status" value="1"/>
</dbReference>
<sequence length="1146" mass="126595">MPTIFSYYYNILLLLLHPLSISIFVYLYLYLYICSPAMPTPVSIARQCLTDEAARALDDAVAVARRRSHAQTTSLHAVSALLAMPSSALRDACGRARGGAGSTSKFSSSSSPPFSPRLQFRALELSVSVSLDRLPSSKNSGEEEPPVSNSLMAAIKRSQANQRRHPESFHVFHQNNLNQGTTSFLKVELKHFVLSILDDPIVSRVFAEAGFRSCDVKLALLQPPLPPVQPFFTSRTRSPPVFLCNLEPGRPDENCRRIIEVFSRKNKRNPLLMGVYAKSALKSFVEVVEKGLGGALFPSEISGLRIVSLEKEILEFVRDEKSGGDGEGKMGVRFRELEEQCSGCGSGIVVSFGEVEVFVGEGVNGDAVGFVVSRLTRLLEIHGGKKKVWLLGVAETSHAYSKFLALFPSVENDWDLHLLTVTSATPSMEGLYSKSSLMGSFVPFGGFFSTPSEIKSPTSCANASFTRCDKCNEKCEQEIADILKVGPNALASSYPTSPPWLQKVVNVDTDRGLDVAKTNEEHPSLNDKIMGFQKKWSDICQRIHHPRSVPEVNISQTRSQASTLEVLRFGPGFKESSSKDPLHKEFQCSGHIPYIPKEFPSISPSKQLSSVPLSSDTVSVNSGTDHVPKVSETLQIDLKTPWVASSPLAHKSVLDHRSCSSLPPVTTDLALGTPYAPALKPDTLKLQDQRKHHQRMSDSTSADCDAINENTSHLTARSSFPDSIFEGKFDSVDFKSLNKLLTEKVGWQEQAACAISQTLSLCKSGVGKRSGLHGRADIWFTFLGPDRFGKKKIASVLAETIFGNSESLISVDLGFQDSFYPLNSIFECQKSYCYDILRRKTIVDFIAGELSKKPHSVVLLENVDKADFLVQTSLLQAIRTGKFPDSHGRAISINSAIFLVTSTVCKGNSCFVSEESKMFSEERILEAKKCQMQLLLGHASEDAKRIGSTNVKIVPRKGFSKPSFLNKRKQADGGHSKEEAPCKMQKQVSEASRSFLDLNMPVEEGEEGINDNEHESESTVDSKDTWLSDFCDQVDEKVVFKPFNFDELAEQVLKSISMLFQRTFSSEFQLEIDYEVMTQILAAAWLSDMKNAAEDWVEHVLGRGFVEAQQKYLHSDQYVVKLINCESIFVGEQAPGVCLPARINLD</sequence>
<dbReference type="Pfam" id="PF26587">
    <property type="entry name" value="AAA_lid_SMAX1"/>
    <property type="match status" value="1"/>
</dbReference>
<dbReference type="SUPFAM" id="SSF52540">
    <property type="entry name" value="P-loop containing nucleoside triphosphate hydrolases"/>
    <property type="match status" value="1"/>
</dbReference>
<keyword evidence="10" id="KW-1185">Reference proteome</keyword>
<dbReference type="PANTHER" id="PTHR43572">
    <property type="entry name" value="CHAPERONE PROTEIN CLPD, CHLOROPLASTIC"/>
    <property type="match status" value="1"/>
</dbReference>
<dbReference type="InterPro" id="IPR036628">
    <property type="entry name" value="Clp_N_dom_sf"/>
</dbReference>
<dbReference type="Gene3D" id="1.10.1780.10">
    <property type="entry name" value="Clp, N-terminal domain"/>
    <property type="match status" value="1"/>
</dbReference>
<keyword evidence="2 5" id="KW-0677">Repeat</keyword>
<organism evidence="9 10">
    <name type="scientific">Clitoria ternatea</name>
    <name type="common">Butterfly pea</name>
    <dbReference type="NCBI Taxonomy" id="43366"/>
    <lineage>
        <taxon>Eukaryota</taxon>
        <taxon>Viridiplantae</taxon>
        <taxon>Streptophyta</taxon>
        <taxon>Embryophyta</taxon>
        <taxon>Tracheophyta</taxon>
        <taxon>Spermatophyta</taxon>
        <taxon>Magnoliopsida</taxon>
        <taxon>eudicotyledons</taxon>
        <taxon>Gunneridae</taxon>
        <taxon>Pentapetalae</taxon>
        <taxon>rosids</taxon>
        <taxon>fabids</taxon>
        <taxon>Fabales</taxon>
        <taxon>Fabaceae</taxon>
        <taxon>Papilionoideae</taxon>
        <taxon>50 kb inversion clade</taxon>
        <taxon>NPAAA clade</taxon>
        <taxon>indigoferoid/millettioid clade</taxon>
        <taxon>Phaseoleae</taxon>
        <taxon>Clitoria</taxon>
    </lineage>
</organism>
<dbReference type="Proteomes" id="UP001359559">
    <property type="component" value="Unassembled WGS sequence"/>
</dbReference>
<dbReference type="InterPro" id="IPR003959">
    <property type="entry name" value="ATPase_AAA_core"/>
</dbReference>
<dbReference type="InterPro" id="IPR051650">
    <property type="entry name" value="SL_signaling_regulator"/>
</dbReference>
<evidence type="ECO:0000256" key="7">
    <source>
        <dbReference type="SAM" id="Phobius"/>
    </source>
</evidence>
<protein>
    <recommendedName>
        <fullName evidence="8">Clp R domain-containing protein</fullName>
    </recommendedName>
</protein>
<evidence type="ECO:0000256" key="1">
    <source>
        <dbReference type="ARBA" id="ARBA00008675"/>
    </source>
</evidence>
<evidence type="ECO:0000256" key="3">
    <source>
        <dbReference type="ARBA" id="ARBA00023015"/>
    </source>
</evidence>
<keyword evidence="3" id="KW-0805">Transcription regulation</keyword>
<reference evidence="9 10" key="1">
    <citation type="submission" date="2024-01" db="EMBL/GenBank/DDBJ databases">
        <title>The genomes of 5 underutilized Papilionoideae crops provide insights into root nodulation and disease resistance.</title>
        <authorList>
            <person name="Yuan L."/>
        </authorList>
    </citation>
    <scope>NUCLEOTIDE SEQUENCE [LARGE SCALE GENOMIC DNA]</scope>
    <source>
        <strain evidence="9">LY-2023</strain>
        <tissue evidence="9">Leaf</tissue>
    </source>
</reference>
<feature type="compositionally biased region" description="Basic and acidic residues" evidence="6">
    <location>
        <begin position="969"/>
        <end position="981"/>
    </location>
</feature>
<feature type="region of interest" description="Disordered" evidence="6">
    <location>
        <begin position="94"/>
        <end position="114"/>
    </location>
</feature>
<proteinExistence type="inferred from homology"/>
<dbReference type="Gene3D" id="3.40.50.300">
    <property type="entry name" value="P-loop containing nucleotide triphosphate hydrolases"/>
    <property type="match status" value="1"/>
</dbReference>
<evidence type="ECO:0000313" key="9">
    <source>
        <dbReference type="EMBL" id="KAK7300941.1"/>
    </source>
</evidence>
<dbReference type="PANTHER" id="PTHR43572:SF38">
    <property type="entry name" value="PROTEIN SMAX1-LIKE 6"/>
    <property type="match status" value="1"/>
</dbReference>
<dbReference type="InterPro" id="IPR058954">
    <property type="entry name" value="AAA_lid_SMAX1"/>
</dbReference>
<dbReference type="GO" id="GO:0016887">
    <property type="term" value="F:ATP hydrolysis activity"/>
    <property type="evidence" value="ECO:0007669"/>
    <property type="project" value="InterPro"/>
</dbReference>
<evidence type="ECO:0000259" key="8">
    <source>
        <dbReference type="PROSITE" id="PS51903"/>
    </source>
</evidence>
<keyword evidence="7" id="KW-0472">Membrane</keyword>
<gene>
    <name evidence="9" type="ORF">RJT34_11794</name>
</gene>
<evidence type="ECO:0000256" key="5">
    <source>
        <dbReference type="PROSITE-ProRule" id="PRU01251"/>
    </source>
</evidence>
<dbReference type="Pfam" id="PF07724">
    <property type="entry name" value="AAA_2"/>
    <property type="match status" value="1"/>
</dbReference>
<feature type="domain" description="Clp R" evidence="8">
    <location>
        <begin position="45"/>
        <end position="227"/>
    </location>
</feature>
<evidence type="ECO:0000256" key="4">
    <source>
        <dbReference type="ARBA" id="ARBA00023163"/>
    </source>
</evidence>
<dbReference type="InterPro" id="IPR027417">
    <property type="entry name" value="P-loop_NTPase"/>
</dbReference>
<comment type="similarity">
    <text evidence="1">Belongs to the ClpA/ClpB family.</text>
</comment>
<keyword evidence="7" id="KW-1133">Transmembrane helix</keyword>
<evidence type="ECO:0000256" key="2">
    <source>
        <dbReference type="ARBA" id="ARBA00022737"/>
    </source>
</evidence>
<feature type="compositionally biased region" description="Low complexity" evidence="6">
    <location>
        <begin position="102"/>
        <end position="112"/>
    </location>
</feature>
<evidence type="ECO:0000313" key="10">
    <source>
        <dbReference type="Proteomes" id="UP001359559"/>
    </source>
</evidence>
<keyword evidence="7" id="KW-0812">Transmembrane</keyword>
<feature type="region of interest" description="Disordered" evidence="6">
    <location>
        <begin position="961"/>
        <end position="987"/>
    </location>
</feature>
<dbReference type="EMBL" id="JAYKXN010000003">
    <property type="protein sequence ID" value="KAK7300941.1"/>
    <property type="molecule type" value="Genomic_DNA"/>
</dbReference>
<dbReference type="Pfam" id="PF23569">
    <property type="entry name" value="NBD_SMAX1"/>
    <property type="match status" value="1"/>
</dbReference>
<evidence type="ECO:0000256" key="6">
    <source>
        <dbReference type="SAM" id="MobiDB-lite"/>
    </source>
</evidence>
<accession>A0AAN9JMH5</accession>
<dbReference type="InterPro" id="IPR058680">
    <property type="entry name" value="NBD_SMAX1-like"/>
</dbReference>
<feature type="transmembrane region" description="Helical" evidence="7">
    <location>
        <begin position="7"/>
        <end position="33"/>
    </location>
</feature>
<dbReference type="AlphaFoldDB" id="A0AAN9JMH5"/>
<dbReference type="GO" id="GO:0005524">
    <property type="term" value="F:ATP binding"/>
    <property type="evidence" value="ECO:0007669"/>
    <property type="project" value="InterPro"/>
</dbReference>
<dbReference type="PROSITE" id="PS51903">
    <property type="entry name" value="CLP_R"/>
    <property type="match status" value="1"/>
</dbReference>